<gene>
    <name evidence="2" type="ORF">Tco_0978420</name>
</gene>
<evidence type="ECO:0000256" key="1">
    <source>
        <dbReference type="SAM" id="MobiDB-lite"/>
    </source>
</evidence>
<feature type="region of interest" description="Disordered" evidence="1">
    <location>
        <begin position="1"/>
        <end position="26"/>
    </location>
</feature>
<comment type="caution">
    <text evidence="2">The sequence shown here is derived from an EMBL/GenBank/DDBJ whole genome shotgun (WGS) entry which is preliminary data.</text>
</comment>
<sequence>NNWWGFDSDLAGKTAVEKEEEVEEEG</sequence>
<proteinExistence type="predicted"/>
<reference evidence="2" key="1">
    <citation type="journal article" date="2022" name="Int. J. Mol. Sci.">
        <title>Draft Genome of Tanacetum Coccineum: Genomic Comparison of Closely Related Tanacetum-Family Plants.</title>
        <authorList>
            <person name="Yamashiro T."/>
            <person name="Shiraishi A."/>
            <person name="Nakayama K."/>
            <person name="Satake H."/>
        </authorList>
    </citation>
    <scope>NUCLEOTIDE SEQUENCE</scope>
</reference>
<reference evidence="2" key="2">
    <citation type="submission" date="2022-01" db="EMBL/GenBank/DDBJ databases">
        <authorList>
            <person name="Yamashiro T."/>
            <person name="Shiraishi A."/>
            <person name="Satake H."/>
            <person name="Nakayama K."/>
        </authorList>
    </citation>
    <scope>NUCLEOTIDE SEQUENCE</scope>
</reference>
<feature type="non-terminal residue" evidence="2">
    <location>
        <position position="1"/>
    </location>
</feature>
<dbReference type="Proteomes" id="UP001151760">
    <property type="component" value="Unassembled WGS sequence"/>
</dbReference>
<evidence type="ECO:0000313" key="3">
    <source>
        <dbReference type="Proteomes" id="UP001151760"/>
    </source>
</evidence>
<dbReference type="EMBL" id="BQNB010016479">
    <property type="protein sequence ID" value="GJT52263.1"/>
    <property type="molecule type" value="Genomic_DNA"/>
</dbReference>
<protein>
    <submittedName>
        <fullName evidence="2">Uncharacterized protein</fullName>
    </submittedName>
</protein>
<organism evidence="2 3">
    <name type="scientific">Tanacetum coccineum</name>
    <dbReference type="NCBI Taxonomy" id="301880"/>
    <lineage>
        <taxon>Eukaryota</taxon>
        <taxon>Viridiplantae</taxon>
        <taxon>Streptophyta</taxon>
        <taxon>Embryophyta</taxon>
        <taxon>Tracheophyta</taxon>
        <taxon>Spermatophyta</taxon>
        <taxon>Magnoliopsida</taxon>
        <taxon>eudicotyledons</taxon>
        <taxon>Gunneridae</taxon>
        <taxon>Pentapetalae</taxon>
        <taxon>asterids</taxon>
        <taxon>campanulids</taxon>
        <taxon>Asterales</taxon>
        <taxon>Asteraceae</taxon>
        <taxon>Asteroideae</taxon>
        <taxon>Anthemideae</taxon>
        <taxon>Anthemidinae</taxon>
        <taxon>Tanacetum</taxon>
    </lineage>
</organism>
<accession>A0ABQ5EMV2</accession>
<evidence type="ECO:0000313" key="2">
    <source>
        <dbReference type="EMBL" id="GJT52263.1"/>
    </source>
</evidence>
<name>A0ABQ5EMV2_9ASTR</name>
<keyword evidence="3" id="KW-1185">Reference proteome</keyword>